<dbReference type="Proteomes" id="UP000299102">
    <property type="component" value="Unassembled WGS sequence"/>
</dbReference>
<dbReference type="Gene3D" id="3.90.320.10">
    <property type="match status" value="1"/>
</dbReference>
<dbReference type="PANTHER" id="PTHR46609">
    <property type="entry name" value="EXONUCLEASE, PHAGE-TYPE/RECB, C-TERMINAL DOMAIN-CONTAINING PROTEIN"/>
    <property type="match status" value="1"/>
</dbReference>
<organism evidence="2 3">
    <name type="scientific">Eumeta variegata</name>
    <name type="common">Bagworm moth</name>
    <name type="synonym">Eumeta japonica</name>
    <dbReference type="NCBI Taxonomy" id="151549"/>
    <lineage>
        <taxon>Eukaryota</taxon>
        <taxon>Metazoa</taxon>
        <taxon>Ecdysozoa</taxon>
        <taxon>Arthropoda</taxon>
        <taxon>Hexapoda</taxon>
        <taxon>Insecta</taxon>
        <taxon>Pterygota</taxon>
        <taxon>Neoptera</taxon>
        <taxon>Endopterygota</taxon>
        <taxon>Lepidoptera</taxon>
        <taxon>Glossata</taxon>
        <taxon>Ditrysia</taxon>
        <taxon>Tineoidea</taxon>
        <taxon>Psychidae</taxon>
        <taxon>Oiketicinae</taxon>
        <taxon>Eumeta</taxon>
    </lineage>
</organism>
<dbReference type="InterPro" id="IPR011604">
    <property type="entry name" value="PDDEXK-like_dom_sf"/>
</dbReference>
<dbReference type="InterPro" id="IPR051703">
    <property type="entry name" value="NF-kappa-B_Signaling_Reg"/>
</dbReference>
<dbReference type="OrthoDB" id="6155932at2759"/>
<comment type="caution">
    <text evidence="2">The sequence shown here is derived from an EMBL/GenBank/DDBJ whole genome shotgun (WGS) entry which is preliminary data.</text>
</comment>
<evidence type="ECO:0000313" key="3">
    <source>
        <dbReference type="Proteomes" id="UP000299102"/>
    </source>
</evidence>
<dbReference type="Pfam" id="PF09588">
    <property type="entry name" value="YqaJ"/>
    <property type="match status" value="1"/>
</dbReference>
<dbReference type="PANTHER" id="PTHR46609:SF8">
    <property type="entry name" value="YQAJ VIRAL RECOMBINASE DOMAIN-CONTAINING PROTEIN"/>
    <property type="match status" value="1"/>
</dbReference>
<dbReference type="InterPro" id="IPR019080">
    <property type="entry name" value="YqaJ_viral_recombinase"/>
</dbReference>
<dbReference type="CDD" id="cd22343">
    <property type="entry name" value="PDDEXK_lambda_exonuclease-like"/>
    <property type="match status" value="1"/>
</dbReference>
<evidence type="ECO:0000313" key="2">
    <source>
        <dbReference type="EMBL" id="GBP23645.1"/>
    </source>
</evidence>
<accession>A0A4C1UB43</accession>
<proteinExistence type="predicted"/>
<reference evidence="2 3" key="1">
    <citation type="journal article" date="2019" name="Commun. Biol.">
        <title>The bagworm genome reveals a unique fibroin gene that provides high tensile strength.</title>
        <authorList>
            <person name="Kono N."/>
            <person name="Nakamura H."/>
            <person name="Ohtoshi R."/>
            <person name="Tomita M."/>
            <person name="Numata K."/>
            <person name="Arakawa K."/>
        </authorList>
    </citation>
    <scope>NUCLEOTIDE SEQUENCE [LARGE SCALE GENOMIC DNA]</scope>
</reference>
<gene>
    <name evidence="2" type="ORF">EVAR_80262_1</name>
</gene>
<protein>
    <recommendedName>
        <fullName evidence="1">YqaJ viral recombinase domain-containing protein</fullName>
    </recommendedName>
</protein>
<dbReference type="EMBL" id="BGZK01000152">
    <property type="protein sequence ID" value="GBP23645.1"/>
    <property type="molecule type" value="Genomic_DNA"/>
</dbReference>
<evidence type="ECO:0000259" key="1">
    <source>
        <dbReference type="Pfam" id="PF09588"/>
    </source>
</evidence>
<dbReference type="GO" id="GO:0006281">
    <property type="term" value="P:DNA repair"/>
    <property type="evidence" value="ECO:0007669"/>
    <property type="project" value="UniProtKB-ARBA"/>
</dbReference>
<name>A0A4C1UB43_EUMVA</name>
<dbReference type="SUPFAM" id="SSF52980">
    <property type="entry name" value="Restriction endonuclease-like"/>
    <property type="match status" value="1"/>
</dbReference>
<keyword evidence="3" id="KW-1185">Reference proteome</keyword>
<dbReference type="InterPro" id="IPR011335">
    <property type="entry name" value="Restrct_endonuc-II-like"/>
</dbReference>
<feature type="domain" description="YqaJ viral recombinase" evidence="1">
    <location>
        <begin position="106"/>
        <end position="222"/>
    </location>
</feature>
<sequence>MCNKDFIIKSEDPTSKTTLMRIWLRLQESLLQVAKRERDAAIAEGELAKRVYLSLMYMPMPVGRHGLTAITIEHCPAPLQLWVADLLTSDKEKIQQSTSNQRNSNDWIELRKNMITASNFGTVVKRRETSSKAKLVQNTLYKSNLRNIAAIAHGVENEELALQQLAMQEKVTIEPCGLFVDNEYPFVGATPDGLINQDTIVEVKCPIVAFKKGLENAIKENKIQIWRYDKKGT</sequence>
<dbReference type="AlphaFoldDB" id="A0A4C1UB43"/>